<dbReference type="RefSeq" id="WP_338890758.1">
    <property type="nucleotide sequence ID" value="NZ_CP147846.1"/>
</dbReference>
<evidence type="ECO:0000313" key="3">
    <source>
        <dbReference type="Proteomes" id="UP001432000"/>
    </source>
</evidence>
<protein>
    <submittedName>
        <fullName evidence="2">Metallopeptidase</fullName>
    </submittedName>
</protein>
<gene>
    <name evidence="2" type="ORF">WDS16_04285</name>
</gene>
<dbReference type="SUPFAM" id="SSF55486">
    <property type="entry name" value="Metalloproteases ('zincins'), catalytic domain"/>
    <property type="match status" value="1"/>
</dbReference>
<dbReference type="PROSITE" id="PS51257">
    <property type="entry name" value="PROKAR_LIPOPROTEIN"/>
    <property type="match status" value="1"/>
</dbReference>
<feature type="chain" id="PRO_5047039345" evidence="1">
    <location>
        <begin position="35"/>
        <end position="490"/>
    </location>
</feature>
<feature type="signal peptide" evidence="1">
    <location>
        <begin position="1"/>
        <end position="34"/>
    </location>
</feature>
<keyword evidence="1" id="KW-0732">Signal</keyword>
<reference evidence="2 3" key="1">
    <citation type="submission" date="2024-03" db="EMBL/GenBank/DDBJ databases">
        <title>Natural products discovery in diverse microorganisms through a two-stage MS feature dereplication strategy.</title>
        <authorList>
            <person name="Zhang R."/>
        </authorList>
    </citation>
    <scope>NUCLEOTIDE SEQUENCE [LARGE SCALE GENOMIC DNA]</scope>
    <source>
        <strain evidence="2 3">18930</strain>
    </source>
</reference>
<sequence length="490" mass="51727">MSGGPTRRSSRTRHAVWVTALIATSALLSSCAQTIDGRAVSIYENPFTVAGLPVTDGPSGPRPGVKNSTLEVRNAEGTDSDIIATNAIDDIQQYWSQTYPELFGGPFTPVSDLISWDASEDEDEGIRFCGFRTGGIPNAAYCTKDDTIGWDRTILLPALIDAFGPMAVVMVIAHEYGHSVQHQSGLVGDDTPTIVAEQQADCFAGAFIRHVAEDKSPHFTINTSNGLNDVLAATVSVRDVDPNDPESVHGSAFERVTAVQIGFTDGASTCVGIDEDEIESRRADLPQKFSDADDDGELPITTESLEAFVRSFESLLKLDNPPTVSYAGSDTGCPGGTATEPVSYCSATNTIGVDVDALAELGTAERPRRGDVIPLNVSGDYSAYVLFASRYTLAVQNAAGQPLDNPQTALRSACLSGVITAGLSSENPEATDLEVWLSPGDLDEAVSGLLSDGLTASDINGVTLPSGFSRVDAFRSGVLGGQDTCNARYR</sequence>
<dbReference type="Proteomes" id="UP001432000">
    <property type="component" value="Chromosome"/>
</dbReference>
<evidence type="ECO:0000256" key="1">
    <source>
        <dbReference type="SAM" id="SignalP"/>
    </source>
</evidence>
<organism evidence="2 3">
    <name type="scientific">Rhodococcus sovatensis</name>
    <dbReference type="NCBI Taxonomy" id="1805840"/>
    <lineage>
        <taxon>Bacteria</taxon>
        <taxon>Bacillati</taxon>
        <taxon>Actinomycetota</taxon>
        <taxon>Actinomycetes</taxon>
        <taxon>Mycobacteriales</taxon>
        <taxon>Nocardiaceae</taxon>
        <taxon>Rhodococcus</taxon>
    </lineage>
</organism>
<dbReference type="EMBL" id="CP147846">
    <property type="protein sequence ID" value="WXG69776.1"/>
    <property type="molecule type" value="Genomic_DNA"/>
</dbReference>
<keyword evidence="3" id="KW-1185">Reference proteome</keyword>
<name>A0ABZ2PPY3_9NOCA</name>
<accession>A0ABZ2PPY3</accession>
<proteinExistence type="predicted"/>
<evidence type="ECO:0000313" key="2">
    <source>
        <dbReference type="EMBL" id="WXG69776.1"/>
    </source>
</evidence>